<feature type="transmembrane region" description="Helical" evidence="1">
    <location>
        <begin position="144"/>
        <end position="166"/>
    </location>
</feature>
<keyword evidence="1" id="KW-0812">Transmembrane</keyword>
<evidence type="ECO:0000313" key="2">
    <source>
        <dbReference type="EMBL" id="RCW71660.1"/>
    </source>
</evidence>
<evidence type="ECO:0000313" key="3">
    <source>
        <dbReference type="Proteomes" id="UP000252884"/>
    </source>
</evidence>
<reference evidence="2 3" key="1">
    <citation type="submission" date="2018-07" db="EMBL/GenBank/DDBJ databases">
        <title>Genomic Encyclopedia of Type Strains, Phase IV (KMG-IV): sequencing the most valuable type-strain genomes for metagenomic binning, comparative biology and taxonomic classification.</title>
        <authorList>
            <person name="Goeker M."/>
        </authorList>
    </citation>
    <scope>NUCLEOTIDE SEQUENCE [LARGE SCALE GENOMIC DNA]</scope>
    <source>
        <strain evidence="2 3">DSM 21634</strain>
    </source>
</reference>
<gene>
    <name evidence="2" type="ORF">DES41_104480</name>
</gene>
<accession>A0A368XUC7</accession>
<protein>
    <submittedName>
        <fullName evidence="2">DMSO reductase anchor subunit</fullName>
    </submittedName>
</protein>
<dbReference type="AlphaFoldDB" id="A0A368XUC7"/>
<dbReference type="GO" id="GO:0009389">
    <property type="term" value="F:dimethyl sulfoxide reductase activity"/>
    <property type="evidence" value="ECO:0007669"/>
    <property type="project" value="TreeGrafter"/>
</dbReference>
<feature type="transmembrane region" description="Helical" evidence="1">
    <location>
        <begin position="108"/>
        <end position="132"/>
    </location>
</feature>
<proteinExistence type="predicted"/>
<dbReference type="Proteomes" id="UP000252884">
    <property type="component" value="Unassembled WGS sequence"/>
</dbReference>
<dbReference type="PANTHER" id="PTHR38095">
    <property type="entry name" value="ANAEROBIC DIMETHYL SULFOXIDE REDUCTASE CHAIN YNFH"/>
    <property type="match status" value="1"/>
</dbReference>
<dbReference type="OrthoDB" id="5520897at2"/>
<dbReference type="PANTHER" id="PTHR38095:SF1">
    <property type="entry name" value="ANAEROBIC DIMETHYL SULFOXIDE REDUCTASE CHAIN YNFH"/>
    <property type="match status" value="1"/>
</dbReference>
<keyword evidence="3" id="KW-1185">Reference proteome</keyword>
<feature type="transmembrane region" description="Helical" evidence="1">
    <location>
        <begin position="248"/>
        <end position="266"/>
    </location>
</feature>
<dbReference type="GO" id="GO:0009390">
    <property type="term" value="C:dimethyl sulfoxide reductase complex"/>
    <property type="evidence" value="ECO:0007669"/>
    <property type="project" value="TreeGrafter"/>
</dbReference>
<name>A0A368XUC7_9BURK</name>
<sequence>MNPAMSVVVFTAIAGAAQGLVVALAMATLMGVAMQGGFVANTLLLAAAMATVGLLSSFGHLGRKERAWRAVLMWRTSWLSRECLVLPAFIGWTLLWWALLPADGAAPVWLPLGALVLAALLWLCTAMIYACLRFIQEWAQPLTLVNFILIGQGAGLVLASALAAGADEDALLRRTGPAALGVLLAALAARWASLARNAALRPKSTLHSATGIRTPRLVQTSMGMSAGAFNTREFFHGRTQAFLKNLRWLFLLCGFVLPALCAAGALAGGPGWLWGLAVALQVPGLLAERWFFFAQARHPQNLYYQVVS</sequence>
<dbReference type="GO" id="GO:0019645">
    <property type="term" value="P:anaerobic electron transport chain"/>
    <property type="evidence" value="ECO:0007669"/>
    <property type="project" value="InterPro"/>
</dbReference>
<dbReference type="RefSeq" id="WP_114468855.1">
    <property type="nucleotide sequence ID" value="NZ_QPJK01000004.1"/>
</dbReference>
<feature type="transmembrane region" description="Helical" evidence="1">
    <location>
        <begin position="178"/>
        <end position="195"/>
    </location>
</feature>
<keyword evidence="1" id="KW-0472">Membrane</keyword>
<comment type="caution">
    <text evidence="2">The sequence shown here is derived from an EMBL/GenBank/DDBJ whole genome shotgun (WGS) entry which is preliminary data.</text>
</comment>
<feature type="transmembrane region" description="Helical" evidence="1">
    <location>
        <begin position="38"/>
        <end position="62"/>
    </location>
</feature>
<feature type="transmembrane region" description="Helical" evidence="1">
    <location>
        <begin position="272"/>
        <end position="292"/>
    </location>
</feature>
<feature type="transmembrane region" description="Helical" evidence="1">
    <location>
        <begin position="7"/>
        <end position="32"/>
    </location>
</feature>
<dbReference type="GO" id="GO:0005886">
    <property type="term" value="C:plasma membrane"/>
    <property type="evidence" value="ECO:0007669"/>
    <property type="project" value="TreeGrafter"/>
</dbReference>
<dbReference type="EMBL" id="QPJK01000004">
    <property type="protein sequence ID" value="RCW71660.1"/>
    <property type="molecule type" value="Genomic_DNA"/>
</dbReference>
<organism evidence="2 3">
    <name type="scientific">Pseudorhodoferax soli</name>
    <dbReference type="NCBI Taxonomy" id="545864"/>
    <lineage>
        <taxon>Bacteria</taxon>
        <taxon>Pseudomonadati</taxon>
        <taxon>Pseudomonadota</taxon>
        <taxon>Betaproteobacteria</taxon>
        <taxon>Burkholderiales</taxon>
        <taxon>Comamonadaceae</taxon>
    </lineage>
</organism>
<dbReference type="Pfam" id="PF04976">
    <property type="entry name" value="DmsC"/>
    <property type="match status" value="1"/>
</dbReference>
<keyword evidence="1" id="KW-1133">Transmembrane helix</keyword>
<feature type="transmembrane region" description="Helical" evidence="1">
    <location>
        <begin position="83"/>
        <end position="102"/>
    </location>
</feature>
<evidence type="ECO:0000256" key="1">
    <source>
        <dbReference type="SAM" id="Phobius"/>
    </source>
</evidence>
<dbReference type="InterPro" id="IPR007059">
    <property type="entry name" value="DmsC"/>
</dbReference>